<dbReference type="InterPro" id="IPR009014">
    <property type="entry name" value="Transketo_C/PFOR_II"/>
</dbReference>
<evidence type="ECO:0000313" key="12">
    <source>
        <dbReference type="EMBL" id="RJP25893.1"/>
    </source>
</evidence>
<feature type="binding site" evidence="10">
    <location>
        <position position="74"/>
    </location>
    <ligand>
        <name>thiamine diphosphate</name>
        <dbReference type="ChEBI" id="CHEBI:58937"/>
    </ligand>
</feature>
<dbReference type="InterPro" id="IPR020826">
    <property type="entry name" value="Transketolase_BS"/>
</dbReference>
<feature type="binding site" evidence="10">
    <location>
        <position position="286"/>
    </location>
    <ligand>
        <name>thiamine diphosphate</name>
        <dbReference type="ChEBI" id="CHEBI:58937"/>
    </ligand>
</feature>
<dbReference type="GO" id="GO:0016114">
    <property type="term" value="P:terpenoid biosynthetic process"/>
    <property type="evidence" value="ECO:0007669"/>
    <property type="project" value="UniProtKB-UniRule"/>
</dbReference>
<comment type="cofactor">
    <cofactor evidence="10">
        <name>Mg(2+)</name>
        <dbReference type="ChEBI" id="CHEBI:18420"/>
    </cofactor>
    <text evidence="10">Binds 1 Mg(2+) ion per subunit.</text>
</comment>
<dbReference type="SUPFAM" id="SSF52518">
    <property type="entry name" value="Thiamin diphosphate-binding fold (THDP-binding)"/>
    <property type="match status" value="2"/>
</dbReference>
<dbReference type="EC" id="2.2.1.7" evidence="10"/>
<feature type="binding site" evidence="10">
    <location>
        <position position="175"/>
    </location>
    <ligand>
        <name>thiamine diphosphate</name>
        <dbReference type="ChEBI" id="CHEBI:58937"/>
    </ligand>
</feature>
<keyword evidence="5 10" id="KW-0479">Metal-binding</keyword>
<dbReference type="Gene3D" id="3.40.50.970">
    <property type="match status" value="2"/>
</dbReference>
<dbReference type="InterPro" id="IPR005477">
    <property type="entry name" value="Dxylulose-5-P_synthase"/>
</dbReference>
<dbReference type="CDD" id="cd02007">
    <property type="entry name" value="TPP_DXS"/>
    <property type="match status" value="1"/>
</dbReference>
<dbReference type="PANTHER" id="PTHR43322:SF5">
    <property type="entry name" value="1-DEOXY-D-XYLULOSE-5-PHOSPHATE SYNTHASE, CHLOROPLASTIC"/>
    <property type="match status" value="1"/>
</dbReference>
<dbReference type="NCBIfam" id="TIGR00204">
    <property type="entry name" value="dxs"/>
    <property type="match status" value="1"/>
</dbReference>
<keyword evidence="8 10" id="KW-0786">Thiamine pyrophosphate</keyword>
<dbReference type="GO" id="GO:0005829">
    <property type="term" value="C:cytosol"/>
    <property type="evidence" value="ECO:0007669"/>
    <property type="project" value="TreeGrafter"/>
</dbReference>
<dbReference type="NCBIfam" id="NF003933">
    <property type="entry name" value="PRK05444.2-2"/>
    <property type="match status" value="1"/>
</dbReference>
<dbReference type="GO" id="GO:0030976">
    <property type="term" value="F:thiamine pyrophosphate binding"/>
    <property type="evidence" value="ECO:0007669"/>
    <property type="project" value="UniProtKB-UniRule"/>
</dbReference>
<dbReference type="InterPro" id="IPR049557">
    <property type="entry name" value="Transketolase_CS"/>
</dbReference>
<evidence type="ECO:0000256" key="9">
    <source>
        <dbReference type="ARBA" id="ARBA00023229"/>
    </source>
</evidence>
<feature type="domain" description="Transketolase-like pyrimidine-binding" evidence="11">
    <location>
        <begin position="320"/>
        <end position="483"/>
    </location>
</feature>
<evidence type="ECO:0000313" key="13">
    <source>
        <dbReference type="Proteomes" id="UP000265882"/>
    </source>
</evidence>
<dbReference type="PROSITE" id="PS00802">
    <property type="entry name" value="TRANSKETOLASE_2"/>
    <property type="match status" value="1"/>
</dbReference>
<feature type="binding site" evidence="10">
    <location>
        <position position="371"/>
    </location>
    <ligand>
        <name>thiamine diphosphate</name>
        <dbReference type="ChEBI" id="CHEBI:58937"/>
    </ligand>
</feature>
<feature type="binding site" evidence="10">
    <location>
        <position position="146"/>
    </location>
    <ligand>
        <name>Mg(2+)</name>
        <dbReference type="ChEBI" id="CHEBI:18420"/>
    </ligand>
</feature>
<keyword evidence="6 10" id="KW-0460">Magnesium</keyword>
<reference evidence="12 13" key="1">
    <citation type="journal article" date="2017" name="ISME J.">
        <title>Energy and carbon metabolisms in a deep terrestrial subsurface fluid microbial community.</title>
        <authorList>
            <person name="Momper L."/>
            <person name="Jungbluth S.P."/>
            <person name="Lee M.D."/>
            <person name="Amend J.P."/>
        </authorList>
    </citation>
    <scope>NUCLEOTIDE SEQUENCE [LARGE SCALE GENOMIC DNA]</scope>
    <source>
        <strain evidence="12">SURF_5</strain>
    </source>
</reference>
<dbReference type="PROSITE" id="PS00801">
    <property type="entry name" value="TRANSKETOLASE_1"/>
    <property type="match status" value="1"/>
</dbReference>
<name>A0A3A4NZI0_ABYX5</name>
<dbReference type="InterPro" id="IPR029061">
    <property type="entry name" value="THDP-binding"/>
</dbReference>
<dbReference type="SUPFAM" id="SSF52922">
    <property type="entry name" value="TK C-terminal domain-like"/>
    <property type="match status" value="1"/>
</dbReference>
<evidence type="ECO:0000259" key="11">
    <source>
        <dbReference type="SMART" id="SM00861"/>
    </source>
</evidence>
<comment type="pathway">
    <text evidence="1 10">Metabolic intermediate biosynthesis; 1-deoxy-D-xylulose 5-phosphate biosynthesis; 1-deoxy-D-xylulose 5-phosphate from D-glyceraldehyde 3-phosphate and pyruvate: step 1/1.</text>
</comment>
<keyword evidence="7 10" id="KW-0784">Thiamine biosynthesis</keyword>
<feature type="binding site" evidence="10">
    <location>
        <begin position="147"/>
        <end position="148"/>
    </location>
    <ligand>
        <name>thiamine diphosphate</name>
        <dbReference type="ChEBI" id="CHEBI:58937"/>
    </ligand>
</feature>
<dbReference type="Proteomes" id="UP000265882">
    <property type="component" value="Unassembled WGS sequence"/>
</dbReference>
<dbReference type="EMBL" id="QZKU01000017">
    <property type="protein sequence ID" value="RJP25893.1"/>
    <property type="molecule type" value="Genomic_DNA"/>
</dbReference>
<dbReference type="AlphaFoldDB" id="A0A3A4NZI0"/>
<keyword evidence="9 10" id="KW-0414">Isoprene biosynthesis</keyword>
<dbReference type="SMART" id="SM00861">
    <property type="entry name" value="Transket_pyr"/>
    <property type="match status" value="1"/>
</dbReference>
<comment type="catalytic activity">
    <reaction evidence="10">
        <text>D-glyceraldehyde 3-phosphate + pyruvate + H(+) = 1-deoxy-D-xylulose 5-phosphate + CO2</text>
        <dbReference type="Rhea" id="RHEA:12605"/>
        <dbReference type="ChEBI" id="CHEBI:15361"/>
        <dbReference type="ChEBI" id="CHEBI:15378"/>
        <dbReference type="ChEBI" id="CHEBI:16526"/>
        <dbReference type="ChEBI" id="CHEBI:57792"/>
        <dbReference type="ChEBI" id="CHEBI:59776"/>
        <dbReference type="EC" id="2.2.1.7"/>
    </reaction>
</comment>
<feature type="binding site" evidence="10">
    <location>
        <position position="175"/>
    </location>
    <ligand>
        <name>Mg(2+)</name>
        <dbReference type="ChEBI" id="CHEBI:18420"/>
    </ligand>
</feature>
<dbReference type="PANTHER" id="PTHR43322">
    <property type="entry name" value="1-D-DEOXYXYLULOSE 5-PHOSPHATE SYNTHASE-RELATED"/>
    <property type="match status" value="1"/>
</dbReference>
<dbReference type="Pfam" id="PF02780">
    <property type="entry name" value="Transketolase_C"/>
    <property type="match status" value="1"/>
</dbReference>
<gene>
    <name evidence="10 12" type="primary">dxs</name>
    <name evidence="12" type="ORF">C4520_01700</name>
</gene>
<dbReference type="GO" id="GO:0000287">
    <property type="term" value="F:magnesium ion binding"/>
    <property type="evidence" value="ECO:0007669"/>
    <property type="project" value="UniProtKB-UniRule"/>
</dbReference>
<evidence type="ECO:0000256" key="2">
    <source>
        <dbReference type="ARBA" id="ARBA00011081"/>
    </source>
</evidence>
<dbReference type="InterPro" id="IPR005475">
    <property type="entry name" value="Transketolase-like_Pyr-bd"/>
</dbReference>
<dbReference type="Pfam" id="PF02779">
    <property type="entry name" value="Transket_pyr"/>
    <property type="match status" value="1"/>
</dbReference>
<dbReference type="HAMAP" id="MF_00315">
    <property type="entry name" value="DXP_synth"/>
    <property type="match status" value="1"/>
</dbReference>
<keyword evidence="4 10" id="KW-0808">Transferase</keyword>
<dbReference type="Pfam" id="PF13292">
    <property type="entry name" value="DXP_synthase_N"/>
    <property type="match status" value="1"/>
</dbReference>
<comment type="cofactor">
    <cofactor evidence="10">
        <name>thiamine diphosphate</name>
        <dbReference type="ChEBI" id="CHEBI:58937"/>
    </cofactor>
    <text evidence="10">Binds 1 thiamine pyrophosphate per subunit.</text>
</comment>
<protein>
    <recommendedName>
        <fullName evidence="10">1-deoxy-D-xylulose-5-phosphate synthase</fullName>
        <ecNumber evidence="10">2.2.1.7</ecNumber>
    </recommendedName>
    <alternativeName>
        <fullName evidence="10">1-deoxyxylulose-5-phosphate synthase</fullName>
        <shortName evidence="10">DXP synthase</shortName>
        <shortName evidence="10">DXPS</shortName>
    </alternativeName>
</protein>
<evidence type="ECO:0000256" key="3">
    <source>
        <dbReference type="ARBA" id="ARBA00011738"/>
    </source>
</evidence>
<comment type="caution">
    <text evidence="12">The sequence shown here is derived from an EMBL/GenBank/DDBJ whole genome shotgun (WGS) entry which is preliminary data.</text>
</comment>
<evidence type="ECO:0000256" key="1">
    <source>
        <dbReference type="ARBA" id="ARBA00004980"/>
    </source>
</evidence>
<comment type="subunit">
    <text evidence="3 10">Homodimer.</text>
</comment>
<proteinExistence type="inferred from homology"/>
<evidence type="ECO:0000256" key="6">
    <source>
        <dbReference type="ARBA" id="ARBA00022842"/>
    </source>
</evidence>
<feature type="binding site" evidence="10">
    <location>
        <begin position="115"/>
        <end position="117"/>
    </location>
    <ligand>
        <name>thiamine diphosphate</name>
        <dbReference type="ChEBI" id="CHEBI:58937"/>
    </ligand>
</feature>
<sequence length="639" mass="69482">MERILDRINCPKDLKALSRSQLAQLATEIRQEIITTTSRHGGHLASSLGAVDLILAIHYVFDAPHDKIIFDVGHQAYAHKLITGRREDFQTLRTLGGLAGFPNRDESPYDCFTTGHASTSISSAAGIACARDLAGQKFKTVALIGDGSMTGGLAFEALNHVGHMGKDLIVILNDNEMAISQSVGALSLYLSRLITASAYNRFKGDVEYILKRIPAIGSRLFETAKRVQKSAATLLKPGMLFEELGFKYVGPVDGHDLDILIETLQKLAAFRIPILLHVLTKKGKGYEYAEAEPSSFHGIRAFNIETGEPLPPPTDAPNGPHYCQVFGKHLIEMAKKDPTVAAVTAAMAEGTGLSEFAERFPDRFFDVGIAEQHAVTFAAGLANQGYRPVVAVYSTFLQRAYDQICHDVCLQNLPVLFAIDRAGIVGSDGPTHHGLFDIAYLRNLPNIVIMSPRSTQELKVMLDWAKEQPRAVAIRYPRGSSSTEVVIQPTAPKHAGEPELLLEGEDIAFVALGTMVEQAVIAAQELAKEGINAAVVNARFVKPLDERFYCRLAEKVKGIITIEDGVAAGGFGAALLELLVRIKPDRPAVFSIVGFPDKYIEHGPRPALLRKYGLSSQGLIDAAKKMLKAGVETTPRKMI</sequence>
<dbReference type="CDD" id="cd07033">
    <property type="entry name" value="TPP_PYR_DXS_TK_like"/>
    <property type="match status" value="1"/>
</dbReference>
<dbReference type="FunFam" id="3.40.50.970:FF:000005">
    <property type="entry name" value="1-deoxy-D-xylulose-5-phosphate synthase"/>
    <property type="match status" value="1"/>
</dbReference>
<dbReference type="UniPathway" id="UPA00064">
    <property type="reaction ID" value="UER00091"/>
</dbReference>
<evidence type="ECO:0000256" key="10">
    <source>
        <dbReference type="HAMAP-Rule" id="MF_00315"/>
    </source>
</evidence>
<evidence type="ECO:0000256" key="5">
    <source>
        <dbReference type="ARBA" id="ARBA00022723"/>
    </source>
</evidence>
<dbReference type="Gene3D" id="3.40.50.920">
    <property type="match status" value="1"/>
</dbReference>
<comment type="similarity">
    <text evidence="2 10">Belongs to the transketolase family. DXPS subfamily.</text>
</comment>
<dbReference type="InterPro" id="IPR033248">
    <property type="entry name" value="Transketolase_C"/>
</dbReference>
<organism evidence="12 13">
    <name type="scientific">Abyssobacteria bacterium (strain SURF_5)</name>
    <dbReference type="NCBI Taxonomy" id="2093360"/>
    <lineage>
        <taxon>Bacteria</taxon>
        <taxon>Pseudomonadati</taxon>
        <taxon>Candidatus Hydrogenedentota</taxon>
        <taxon>Candidatus Abyssobacteria</taxon>
    </lineage>
</organism>
<evidence type="ECO:0000256" key="7">
    <source>
        <dbReference type="ARBA" id="ARBA00022977"/>
    </source>
</evidence>
<dbReference type="GO" id="GO:0009228">
    <property type="term" value="P:thiamine biosynthetic process"/>
    <property type="evidence" value="ECO:0007669"/>
    <property type="project" value="UniProtKB-UniRule"/>
</dbReference>
<accession>A0A3A4NZI0</accession>
<evidence type="ECO:0000256" key="4">
    <source>
        <dbReference type="ARBA" id="ARBA00022679"/>
    </source>
</evidence>
<dbReference type="GO" id="GO:0008661">
    <property type="term" value="F:1-deoxy-D-xylulose-5-phosphate synthase activity"/>
    <property type="evidence" value="ECO:0007669"/>
    <property type="project" value="UniProtKB-UniRule"/>
</dbReference>
<dbReference type="GO" id="GO:0019288">
    <property type="term" value="P:isopentenyl diphosphate biosynthetic process, methylerythritol 4-phosphate pathway"/>
    <property type="evidence" value="ECO:0007669"/>
    <property type="project" value="TreeGrafter"/>
</dbReference>
<evidence type="ECO:0000256" key="8">
    <source>
        <dbReference type="ARBA" id="ARBA00023052"/>
    </source>
</evidence>
<comment type="function">
    <text evidence="10">Catalyzes the acyloin condensation reaction between C atoms 2 and 3 of pyruvate and glyceraldehyde 3-phosphate to yield 1-deoxy-D-xylulose-5-phosphate (DXP).</text>
</comment>